<feature type="compositionally biased region" description="Pro residues" evidence="1">
    <location>
        <begin position="38"/>
        <end position="50"/>
    </location>
</feature>
<dbReference type="Gene3D" id="1.25.40.590">
    <property type="entry name" value="Type IV / VI secretion system, DotU"/>
    <property type="match status" value="1"/>
</dbReference>
<dbReference type="PANTHER" id="PTHR38033">
    <property type="entry name" value="MEMBRANE PROTEIN-RELATED"/>
    <property type="match status" value="1"/>
</dbReference>
<protein>
    <submittedName>
        <fullName evidence="4">Outer membrane protein ImpK/VasF, OmpA/MotB domain</fullName>
    </submittedName>
</protein>
<keyword evidence="2" id="KW-1133">Transmembrane helix</keyword>
<keyword evidence="2" id="KW-0812">Transmembrane</keyword>
<dbReference type="NCBIfam" id="NF038228">
    <property type="entry name" value="IcmH_DotU_IVB"/>
    <property type="match status" value="1"/>
</dbReference>
<proteinExistence type="predicted"/>
<feature type="region of interest" description="Disordered" evidence="1">
    <location>
        <begin position="1"/>
        <end position="74"/>
    </location>
</feature>
<dbReference type="AlphaFoldDB" id="A0A3B0WN83"/>
<evidence type="ECO:0000256" key="1">
    <source>
        <dbReference type="SAM" id="MobiDB-lite"/>
    </source>
</evidence>
<name>A0A3B0WN83_9ZZZZ</name>
<reference evidence="4" key="1">
    <citation type="submission" date="2018-06" db="EMBL/GenBank/DDBJ databases">
        <authorList>
            <person name="Zhirakovskaya E."/>
        </authorList>
    </citation>
    <scope>NUCLEOTIDE SEQUENCE</scope>
</reference>
<sequence>MSSDKSDKTLFGQPSVDGDRTIMRPMPGGRGGNNQQPLIPPSDEPSPFYQPAPNSTPAYHAPLPPSVQAPEPEYQGPVVKKSENAYFNTHKGLNPLVNSASILIAVFEKTRISMSHPDVGGLHQRLVNEIKAFELNAKEIGIKPEIVLSARYVACVALDEAVLNTPWGSESGWNQRTLLSIFHNETSGGEKFFNILERMKEQPGENLDIIELMYIFLSLGFEGKYRVTHRGRDIIEQIRDDLYAMIRRQRGEYERSLSPNWQGLGNIRNSLRNYIPLWVVASIISSVLFLSYSGFRVWLYDSSSMVVNQLDEITDMRTVARNIPRENIPRTNRLETKE</sequence>
<evidence type="ECO:0000256" key="2">
    <source>
        <dbReference type="SAM" id="Phobius"/>
    </source>
</evidence>
<evidence type="ECO:0000259" key="3">
    <source>
        <dbReference type="Pfam" id="PF09850"/>
    </source>
</evidence>
<dbReference type="EMBL" id="UOFF01000277">
    <property type="protein sequence ID" value="VAW56781.1"/>
    <property type="molecule type" value="Genomic_DNA"/>
</dbReference>
<keyword evidence="2" id="KW-0472">Membrane</keyword>
<organism evidence="4">
    <name type="scientific">hydrothermal vent metagenome</name>
    <dbReference type="NCBI Taxonomy" id="652676"/>
    <lineage>
        <taxon>unclassified sequences</taxon>
        <taxon>metagenomes</taxon>
        <taxon>ecological metagenomes</taxon>
    </lineage>
</organism>
<gene>
    <name evidence="4" type="ORF">MNBD_GAMMA07-1775</name>
</gene>
<dbReference type="PANTHER" id="PTHR38033:SF1">
    <property type="entry name" value="DOTU FAMILY TYPE IV_VI SECRETION SYSTEM PROTEIN"/>
    <property type="match status" value="1"/>
</dbReference>
<dbReference type="Pfam" id="PF09850">
    <property type="entry name" value="DotU"/>
    <property type="match status" value="1"/>
</dbReference>
<evidence type="ECO:0000313" key="4">
    <source>
        <dbReference type="EMBL" id="VAW56781.1"/>
    </source>
</evidence>
<dbReference type="NCBIfam" id="TIGR03349">
    <property type="entry name" value="IV_VI_DotU"/>
    <property type="match status" value="1"/>
</dbReference>
<accession>A0A3B0WN83</accession>
<feature type="domain" description="Type IV / VI secretion system DotU" evidence="3">
    <location>
        <begin position="95"/>
        <end position="298"/>
    </location>
</feature>
<dbReference type="InterPro" id="IPR017732">
    <property type="entry name" value="T4/T6SS_DotU"/>
</dbReference>
<dbReference type="InterPro" id="IPR038522">
    <property type="entry name" value="T4/T6SS_DotU_sf"/>
</dbReference>
<feature type="transmembrane region" description="Helical" evidence="2">
    <location>
        <begin position="275"/>
        <end position="295"/>
    </location>
</feature>